<feature type="non-terminal residue" evidence="1">
    <location>
        <position position="1"/>
    </location>
</feature>
<dbReference type="Proteomes" id="UP000276133">
    <property type="component" value="Unassembled WGS sequence"/>
</dbReference>
<keyword evidence="2" id="KW-1185">Reference proteome</keyword>
<name>A0A3M7SYJ9_BRAPC</name>
<organism evidence="1 2">
    <name type="scientific">Brachionus plicatilis</name>
    <name type="common">Marine rotifer</name>
    <name type="synonym">Brachionus muelleri</name>
    <dbReference type="NCBI Taxonomy" id="10195"/>
    <lineage>
        <taxon>Eukaryota</taxon>
        <taxon>Metazoa</taxon>
        <taxon>Spiralia</taxon>
        <taxon>Gnathifera</taxon>
        <taxon>Rotifera</taxon>
        <taxon>Eurotatoria</taxon>
        <taxon>Monogononta</taxon>
        <taxon>Pseudotrocha</taxon>
        <taxon>Ploima</taxon>
        <taxon>Brachionidae</taxon>
        <taxon>Brachionus</taxon>
    </lineage>
</organism>
<sequence length="180" mass="20421">RWFIIFSTSKIASSFPPLEEGDLSNFNLWSGNVSDSFCLKTSSTIRMTRIHTFEPDFALSMFWSAVGYLSSIRSLICLTRSSTALSLKSGSIELQSLNPFIFLPNISSNEENFVAECILVRYASNTNALNLAIGSGVVCGCNNMFRPDSSYKIINNLIVKFFTLIRHEYPWWSKYTYEFP</sequence>
<evidence type="ECO:0000313" key="1">
    <source>
        <dbReference type="EMBL" id="RNA40854.1"/>
    </source>
</evidence>
<comment type="caution">
    <text evidence="1">The sequence shown here is derived from an EMBL/GenBank/DDBJ whole genome shotgun (WGS) entry which is preliminary data.</text>
</comment>
<evidence type="ECO:0000313" key="2">
    <source>
        <dbReference type="Proteomes" id="UP000276133"/>
    </source>
</evidence>
<reference evidence="1 2" key="1">
    <citation type="journal article" date="2018" name="Sci. Rep.">
        <title>Genomic signatures of local adaptation to the degree of environmental predictability in rotifers.</title>
        <authorList>
            <person name="Franch-Gras L."/>
            <person name="Hahn C."/>
            <person name="Garcia-Roger E.M."/>
            <person name="Carmona M.J."/>
            <person name="Serra M."/>
            <person name="Gomez A."/>
        </authorList>
    </citation>
    <scope>NUCLEOTIDE SEQUENCE [LARGE SCALE GENOMIC DNA]</scope>
    <source>
        <strain evidence="1">HYR1</strain>
    </source>
</reference>
<dbReference type="EMBL" id="REGN01000583">
    <property type="protein sequence ID" value="RNA40854.1"/>
    <property type="molecule type" value="Genomic_DNA"/>
</dbReference>
<dbReference type="AlphaFoldDB" id="A0A3M7SYJ9"/>
<protein>
    <submittedName>
        <fullName evidence="1">Uncharacterized protein</fullName>
    </submittedName>
</protein>
<proteinExistence type="predicted"/>
<accession>A0A3M7SYJ9</accession>
<gene>
    <name evidence="1" type="ORF">BpHYR1_003580</name>
</gene>